<dbReference type="AlphaFoldDB" id="A0A1H6YA12"/>
<proteinExistence type="predicted"/>
<gene>
    <name evidence="1" type="ORF">SAMN05660742_106192</name>
</gene>
<accession>A0A1H6YA12</accession>
<sequence>MKRVKREHFIIDGYNVVNAWPELIALRDSLEHARDRLVSDLIEYGEFQHYDITIVFDALFTAQGSSYEKINEHLDVIYTDAGETADSYIEKLAYDLVREGKEVHVVTSDGIEQSVILGAGAYRMPSLEMRKAVLAAKKKIRDEYTENPLSMAGRRELSGRIDDETARKLDQIRKNRN</sequence>
<protein>
    <recommendedName>
        <fullName evidence="3">NYN domain-containing protein</fullName>
    </recommendedName>
</protein>
<name>A0A1H6YA12_9FIRM</name>
<dbReference type="Pfam" id="PF05991">
    <property type="entry name" value="NYN_YacP"/>
    <property type="match status" value="1"/>
</dbReference>
<dbReference type="EMBL" id="FNZK01000006">
    <property type="protein sequence ID" value="SEJ38089.1"/>
    <property type="molecule type" value="Genomic_DNA"/>
</dbReference>
<dbReference type="STRING" id="84035.SAMN05660742_106192"/>
<dbReference type="PANTHER" id="PTHR34547">
    <property type="entry name" value="YACP-LIKE NYN DOMAIN PROTEIN"/>
    <property type="match status" value="1"/>
</dbReference>
<keyword evidence="2" id="KW-1185">Reference proteome</keyword>
<evidence type="ECO:0000313" key="2">
    <source>
        <dbReference type="Proteomes" id="UP000199662"/>
    </source>
</evidence>
<dbReference type="Proteomes" id="UP000199662">
    <property type="component" value="Unassembled WGS sequence"/>
</dbReference>
<dbReference type="PANTHER" id="PTHR34547:SF1">
    <property type="entry name" value="YACP-LIKE NYN DOMAIN PROTEIN"/>
    <property type="match status" value="1"/>
</dbReference>
<evidence type="ECO:0008006" key="3">
    <source>
        <dbReference type="Google" id="ProtNLM"/>
    </source>
</evidence>
<dbReference type="InterPro" id="IPR010298">
    <property type="entry name" value="YacP-like"/>
</dbReference>
<reference evidence="1 2" key="1">
    <citation type="submission" date="2016-10" db="EMBL/GenBank/DDBJ databases">
        <authorList>
            <person name="de Groot N.N."/>
        </authorList>
    </citation>
    <scope>NUCLEOTIDE SEQUENCE [LARGE SCALE GENOMIC DNA]</scope>
    <source>
        <strain evidence="1 2">DSM 2179</strain>
    </source>
</reference>
<dbReference type="RefSeq" id="WP_091830756.1">
    <property type="nucleotide sequence ID" value="NZ_FNZK01000006.1"/>
</dbReference>
<organism evidence="1 2">
    <name type="scientific">Propionispira arboris</name>
    <dbReference type="NCBI Taxonomy" id="84035"/>
    <lineage>
        <taxon>Bacteria</taxon>
        <taxon>Bacillati</taxon>
        <taxon>Bacillota</taxon>
        <taxon>Negativicutes</taxon>
        <taxon>Selenomonadales</taxon>
        <taxon>Selenomonadaceae</taxon>
        <taxon>Propionispira</taxon>
    </lineage>
</organism>
<evidence type="ECO:0000313" key="1">
    <source>
        <dbReference type="EMBL" id="SEJ38089.1"/>
    </source>
</evidence>
<dbReference type="CDD" id="cd10912">
    <property type="entry name" value="PIN_YacP-like"/>
    <property type="match status" value="1"/>
</dbReference>